<keyword evidence="2" id="KW-0808">Transferase</keyword>
<dbReference type="Pfam" id="PF13302">
    <property type="entry name" value="Acetyltransf_3"/>
    <property type="match status" value="1"/>
</dbReference>
<sequence>MITFREVSHRSSARHRLADNREVWLTPVTPADRDELADALRHADLDTLFQRFCGAAPTVTPALLTHLTDLDHVRRCAIAARDADGRGVAIARYEATREPGAAEIAVVVTPPWRRVGLATAMTRRLAAVAVANGFDRFTATHLAGHQAVARMLRSAGAAPVDTGPTVEWSVRLGE</sequence>
<comment type="caution">
    <text evidence="2">The sequence shown here is derived from an EMBL/GenBank/DDBJ whole genome shotgun (WGS) entry which is preliminary data.</text>
</comment>
<dbReference type="EMBL" id="JACHMO010000001">
    <property type="protein sequence ID" value="MBB5800747.1"/>
    <property type="molecule type" value="Genomic_DNA"/>
</dbReference>
<accession>A0A7W9HEE8</accession>
<dbReference type="GO" id="GO:0016747">
    <property type="term" value="F:acyltransferase activity, transferring groups other than amino-acyl groups"/>
    <property type="evidence" value="ECO:0007669"/>
    <property type="project" value="InterPro"/>
</dbReference>
<organism evidence="2 3">
    <name type="scientific">Saccharothrix ecbatanensis</name>
    <dbReference type="NCBI Taxonomy" id="1105145"/>
    <lineage>
        <taxon>Bacteria</taxon>
        <taxon>Bacillati</taxon>
        <taxon>Actinomycetota</taxon>
        <taxon>Actinomycetes</taxon>
        <taxon>Pseudonocardiales</taxon>
        <taxon>Pseudonocardiaceae</taxon>
        <taxon>Saccharothrix</taxon>
    </lineage>
</organism>
<evidence type="ECO:0000313" key="3">
    <source>
        <dbReference type="Proteomes" id="UP000552097"/>
    </source>
</evidence>
<protein>
    <submittedName>
        <fullName evidence="2">RimJ/RimL family protein N-acetyltransferase</fullName>
    </submittedName>
</protein>
<dbReference type="Proteomes" id="UP000552097">
    <property type="component" value="Unassembled WGS sequence"/>
</dbReference>
<dbReference type="PROSITE" id="PS51186">
    <property type="entry name" value="GNAT"/>
    <property type="match status" value="1"/>
</dbReference>
<gene>
    <name evidence="2" type="ORF">F4560_000515</name>
</gene>
<dbReference type="InterPro" id="IPR000182">
    <property type="entry name" value="GNAT_dom"/>
</dbReference>
<evidence type="ECO:0000313" key="2">
    <source>
        <dbReference type="EMBL" id="MBB5800747.1"/>
    </source>
</evidence>
<dbReference type="AlphaFoldDB" id="A0A7W9HEE8"/>
<name>A0A7W9HEE8_9PSEU</name>
<dbReference type="Gene3D" id="3.40.630.30">
    <property type="match status" value="1"/>
</dbReference>
<dbReference type="RefSeq" id="WP_184915668.1">
    <property type="nucleotide sequence ID" value="NZ_JACHMO010000001.1"/>
</dbReference>
<keyword evidence="3" id="KW-1185">Reference proteome</keyword>
<dbReference type="SUPFAM" id="SSF55729">
    <property type="entry name" value="Acyl-CoA N-acyltransferases (Nat)"/>
    <property type="match status" value="1"/>
</dbReference>
<dbReference type="InterPro" id="IPR016181">
    <property type="entry name" value="Acyl_CoA_acyltransferase"/>
</dbReference>
<proteinExistence type="predicted"/>
<reference evidence="2 3" key="1">
    <citation type="submission" date="2020-08" db="EMBL/GenBank/DDBJ databases">
        <title>Sequencing the genomes of 1000 actinobacteria strains.</title>
        <authorList>
            <person name="Klenk H.-P."/>
        </authorList>
    </citation>
    <scope>NUCLEOTIDE SEQUENCE [LARGE SCALE GENOMIC DNA]</scope>
    <source>
        <strain evidence="2 3">DSM 45486</strain>
    </source>
</reference>
<feature type="domain" description="N-acetyltransferase" evidence="1">
    <location>
        <begin position="35"/>
        <end position="174"/>
    </location>
</feature>
<evidence type="ECO:0000259" key="1">
    <source>
        <dbReference type="PROSITE" id="PS51186"/>
    </source>
</evidence>